<feature type="signal peptide" evidence="2">
    <location>
        <begin position="1"/>
        <end position="20"/>
    </location>
</feature>
<feature type="compositionally biased region" description="Low complexity" evidence="1">
    <location>
        <begin position="127"/>
        <end position="149"/>
    </location>
</feature>
<gene>
    <name evidence="3" type="ORF">IWQ62_000852</name>
</gene>
<keyword evidence="2" id="KW-0732">Signal</keyword>
<protein>
    <submittedName>
        <fullName evidence="3">Uncharacterized protein</fullName>
    </submittedName>
</protein>
<proteinExistence type="predicted"/>
<accession>A0A9W8AV06</accession>
<keyword evidence="4" id="KW-1185">Reference proteome</keyword>
<name>A0A9W8AV06_9FUNG</name>
<evidence type="ECO:0000313" key="4">
    <source>
        <dbReference type="Proteomes" id="UP001150925"/>
    </source>
</evidence>
<comment type="caution">
    <text evidence="3">The sequence shown here is derived from an EMBL/GenBank/DDBJ whole genome shotgun (WGS) entry which is preliminary data.</text>
</comment>
<reference evidence="3" key="1">
    <citation type="submission" date="2022-07" db="EMBL/GenBank/DDBJ databases">
        <title>Phylogenomic reconstructions and comparative analyses of Kickxellomycotina fungi.</title>
        <authorList>
            <person name="Reynolds N.K."/>
            <person name="Stajich J.E."/>
            <person name="Barry K."/>
            <person name="Grigoriev I.V."/>
            <person name="Crous P."/>
            <person name="Smith M.E."/>
        </authorList>
    </citation>
    <scope>NUCLEOTIDE SEQUENCE</scope>
    <source>
        <strain evidence="3">RSA 1196</strain>
    </source>
</reference>
<evidence type="ECO:0000256" key="2">
    <source>
        <dbReference type="SAM" id="SignalP"/>
    </source>
</evidence>
<dbReference type="EMBL" id="JANBPY010000097">
    <property type="protein sequence ID" value="KAJ1969079.1"/>
    <property type="molecule type" value="Genomic_DNA"/>
</dbReference>
<dbReference type="Proteomes" id="UP001150925">
    <property type="component" value="Unassembled WGS sequence"/>
</dbReference>
<evidence type="ECO:0000313" key="3">
    <source>
        <dbReference type="EMBL" id="KAJ1969079.1"/>
    </source>
</evidence>
<feature type="region of interest" description="Disordered" evidence="1">
    <location>
        <begin position="105"/>
        <end position="161"/>
    </location>
</feature>
<dbReference type="AlphaFoldDB" id="A0A9W8AV06"/>
<organism evidence="3 4">
    <name type="scientific">Dispira parvispora</name>
    <dbReference type="NCBI Taxonomy" id="1520584"/>
    <lineage>
        <taxon>Eukaryota</taxon>
        <taxon>Fungi</taxon>
        <taxon>Fungi incertae sedis</taxon>
        <taxon>Zoopagomycota</taxon>
        <taxon>Kickxellomycotina</taxon>
        <taxon>Dimargaritomycetes</taxon>
        <taxon>Dimargaritales</taxon>
        <taxon>Dimargaritaceae</taxon>
        <taxon>Dispira</taxon>
    </lineage>
</organism>
<evidence type="ECO:0000256" key="1">
    <source>
        <dbReference type="SAM" id="MobiDB-lite"/>
    </source>
</evidence>
<sequence length="184" mass="19255">MTFKLFSVVALATFSTIVTAELPGDVKSCLNECVNKGNSNNCIAGCTGTAVEVLDKLEKCGSNCYEESGDVKPVCEQACMSDFDKESKYSYLDILNTLEEIVTGTSGAENDSSSSDKNDVENDTVQSSKTATESATKSSTKTSSTSSTAADDDDTADSDNGASTTAFFMSSIGLSAAVMAYQFS</sequence>
<feature type="chain" id="PRO_5040819766" evidence="2">
    <location>
        <begin position="21"/>
        <end position="184"/>
    </location>
</feature>